<gene>
    <name evidence="4" type="primary">LOC125178201</name>
</gene>
<protein>
    <submittedName>
        <fullName evidence="4">Uncharacterized protein LOC125178201</fullName>
    </submittedName>
</protein>
<dbReference type="Proteomes" id="UP000694843">
    <property type="component" value="Unplaced"/>
</dbReference>
<dbReference type="InterPro" id="IPR013087">
    <property type="entry name" value="Znf_C2H2_type"/>
</dbReference>
<keyword evidence="3" id="KW-1185">Reference proteome</keyword>
<dbReference type="OrthoDB" id="8113227at2759"/>
<keyword evidence="1" id="KW-0862">Zinc</keyword>
<dbReference type="GO" id="GO:0008270">
    <property type="term" value="F:zinc ion binding"/>
    <property type="evidence" value="ECO:0007669"/>
    <property type="project" value="UniProtKB-KW"/>
</dbReference>
<feature type="domain" description="C2H2-type" evidence="2">
    <location>
        <begin position="235"/>
        <end position="263"/>
    </location>
</feature>
<proteinExistence type="predicted"/>
<dbReference type="GeneID" id="125178201"/>
<accession>A0A979FK35</accession>
<dbReference type="RefSeq" id="XP_047737349.1">
    <property type="nucleotide sequence ID" value="XM_047881393.1"/>
</dbReference>
<organism evidence="3 4">
    <name type="scientific">Hyalella azteca</name>
    <name type="common">Amphipod</name>
    <dbReference type="NCBI Taxonomy" id="294128"/>
    <lineage>
        <taxon>Eukaryota</taxon>
        <taxon>Metazoa</taxon>
        <taxon>Ecdysozoa</taxon>
        <taxon>Arthropoda</taxon>
        <taxon>Crustacea</taxon>
        <taxon>Multicrustacea</taxon>
        <taxon>Malacostraca</taxon>
        <taxon>Eumalacostraca</taxon>
        <taxon>Peracarida</taxon>
        <taxon>Amphipoda</taxon>
        <taxon>Senticaudata</taxon>
        <taxon>Talitrida</taxon>
        <taxon>Talitroidea</taxon>
        <taxon>Hyalellidae</taxon>
        <taxon>Hyalella</taxon>
    </lineage>
</organism>
<evidence type="ECO:0000256" key="1">
    <source>
        <dbReference type="PROSITE-ProRule" id="PRU00042"/>
    </source>
</evidence>
<sequence>MSSIISESNHQLSEAAMYSGRCPEMSLNQVSPGAGKIKSEAWGKVDPSPLFEVSAVYVKEEPKEETEDFSIKEEPFLYGNEACLTEHLSPAPAFYSCVPFKLEAQVEAHTHHSSSSQNISALLCHAGGSVPASGDAAGGADVSEASSSKQHLRLGCSQCGLVGAGAGQLQHLEHFASNDHQCHSCLKSSATEAQHILSRHPQGKSLEVSGRECADGCKEILHKRCLSTHSAMKKFGCSDCDYACKTKKALRRHFLQKHSTEKHIHAPCTAQRGEDGASTS</sequence>
<name>A0A979FK35_HYAAZ</name>
<dbReference type="PROSITE" id="PS00028">
    <property type="entry name" value="ZINC_FINGER_C2H2_1"/>
    <property type="match status" value="1"/>
</dbReference>
<dbReference type="KEGG" id="hazt:125178201"/>
<reference evidence="4" key="1">
    <citation type="submission" date="2025-08" db="UniProtKB">
        <authorList>
            <consortium name="RefSeq"/>
        </authorList>
    </citation>
    <scope>IDENTIFICATION</scope>
    <source>
        <tissue evidence="4">Whole organism</tissue>
    </source>
</reference>
<evidence type="ECO:0000313" key="3">
    <source>
        <dbReference type="Proteomes" id="UP000694843"/>
    </source>
</evidence>
<dbReference type="PROSITE" id="PS50157">
    <property type="entry name" value="ZINC_FINGER_C2H2_2"/>
    <property type="match status" value="1"/>
</dbReference>
<keyword evidence="1" id="KW-0479">Metal-binding</keyword>
<dbReference type="AlphaFoldDB" id="A0A979FK35"/>
<evidence type="ECO:0000313" key="4">
    <source>
        <dbReference type="RefSeq" id="XP_047737349.1"/>
    </source>
</evidence>
<evidence type="ECO:0000259" key="2">
    <source>
        <dbReference type="PROSITE" id="PS50157"/>
    </source>
</evidence>
<keyword evidence="1" id="KW-0863">Zinc-finger</keyword>